<evidence type="ECO:0000256" key="4">
    <source>
        <dbReference type="ARBA" id="ARBA00022771"/>
    </source>
</evidence>
<evidence type="ECO:0000256" key="9">
    <source>
        <dbReference type="PROSITE-ProRule" id="PRU00175"/>
    </source>
</evidence>
<keyword evidence="7" id="KW-0862">Zinc</keyword>
<dbReference type="GO" id="GO:0051301">
    <property type="term" value="P:cell division"/>
    <property type="evidence" value="ECO:0007669"/>
    <property type="project" value="UniProtKB-KW"/>
</dbReference>
<keyword evidence="5" id="KW-0498">Mitosis</keyword>
<organism evidence="11 12">
    <name type="scientific">Chrysophaeum taylorii</name>
    <dbReference type="NCBI Taxonomy" id="2483200"/>
    <lineage>
        <taxon>Eukaryota</taxon>
        <taxon>Sar</taxon>
        <taxon>Stramenopiles</taxon>
        <taxon>Ochrophyta</taxon>
        <taxon>Pelagophyceae</taxon>
        <taxon>Pelagomonadales</taxon>
        <taxon>Pelagomonadaceae</taxon>
        <taxon>Chrysophaeum</taxon>
    </lineage>
</organism>
<evidence type="ECO:0000313" key="12">
    <source>
        <dbReference type="Proteomes" id="UP001230188"/>
    </source>
</evidence>
<protein>
    <recommendedName>
        <fullName evidence="1">Anaphase-promoting complex subunit 11</fullName>
    </recommendedName>
</protein>
<dbReference type="GO" id="GO:0097602">
    <property type="term" value="F:cullin family protein binding"/>
    <property type="evidence" value="ECO:0007669"/>
    <property type="project" value="InterPro"/>
</dbReference>
<evidence type="ECO:0000313" key="11">
    <source>
        <dbReference type="EMBL" id="KAJ8603014.1"/>
    </source>
</evidence>
<keyword evidence="8" id="KW-0131">Cell cycle</keyword>
<evidence type="ECO:0000256" key="8">
    <source>
        <dbReference type="ARBA" id="ARBA00023306"/>
    </source>
</evidence>
<dbReference type="GO" id="GO:0061630">
    <property type="term" value="F:ubiquitin protein ligase activity"/>
    <property type="evidence" value="ECO:0007669"/>
    <property type="project" value="InterPro"/>
</dbReference>
<dbReference type="Pfam" id="PF12861">
    <property type="entry name" value="zf-ANAPC11"/>
    <property type="match status" value="1"/>
</dbReference>
<keyword evidence="4 9" id="KW-0863">Zinc-finger</keyword>
<dbReference type="AlphaFoldDB" id="A0AAD7UDP2"/>
<keyword evidence="3" id="KW-0479">Metal-binding</keyword>
<name>A0AAD7UDP2_9STRA</name>
<proteinExistence type="predicted"/>
<feature type="domain" description="RING-type" evidence="10">
    <location>
        <begin position="27"/>
        <end position="78"/>
    </location>
</feature>
<dbReference type="InterPro" id="IPR013083">
    <property type="entry name" value="Znf_RING/FYVE/PHD"/>
</dbReference>
<reference evidence="11" key="1">
    <citation type="submission" date="2023-01" db="EMBL/GenBank/DDBJ databases">
        <title>Metagenome sequencing of chrysophaentin producing Chrysophaeum taylorii.</title>
        <authorList>
            <person name="Davison J."/>
            <person name="Bewley C."/>
        </authorList>
    </citation>
    <scope>NUCLEOTIDE SEQUENCE</scope>
    <source>
        <strain evidence="11">NIES-1699</strain>
    </source>
</reference>
<evidence type="ECO:0000256" key="1">
    <source>
        <dbReference type="ARBA" id="ARBA00013928"/>
    </source>
</evidence>
<dbReference type="CDD" id="cd16456">
    <property type="entry name" value="RING-H2_APC11"/>
    <property type="match status" value="1"/>
</dbReference>
<evidence type="ECO:0000256" key="2">
    <source>
        <dbReference type="ARBA" id="ARBA00022618"/>
    </source>
</evidence>
<gene>
    <name evidence="11" type="ORF">CTAYLR_001557</name>
</gene>
<dbReference type="GO" id="GO:0005680">
    <property type="term" value="C:anaphase-promoting complex"/>
    <property type="evidence" value="ECO:0007669"/>
    <property type="project" value="InterPro"/>
</dbReference>
<keyword evidence="12" id="KW-1185">Reference proteome</keyword>
<dbReference type="InterPro" id="IPR001841">
    <property type="entry name" value="Znf_RING"/>
</dbReference>
<evidence type="ECO:0000259" key="10">
    <source>
        <dbReference type="PROSITE" id="PS50089"/>
    </source>
</evidence>
<dbReference type="SMART" id="SM00184">
    <property type="entry name" value="RING"/>
    <property type="match status" value="1"/>
</dbReference>
<evidence type="ECO:0000256" key="3">
    <source>
        <dbReference type="ARBA" id="ARBA00022723"/>
    </source>
</evidence>
<evidence type="ECO:0000256" key="7">
    <source>
        <dbReference type="ARBA" id="ARBA00022833"/>
    </source>
</evidence>
<dbReference type="EMBL" id="JAQMWT010000362">
    <property type="protein sequence ID" value="KAJ8603014.1"/>
    <property type="molecule type" value="Genomic_DNA"/>
</dbReference>
<evidence type="ECO:0000256" key="6">
    <source>
        <dbReference type="ARBA" id="ARBA00022786"/>
    </source>
</evidence>
<comment type="caution">
    <text evidence="11">The sequence shown here is derived from an EMBL/GenBank/DDBJ whole genome shotgun (WGS) entry which is preliminary data.</text>
</comment>
<dbReference type="GO" id="GO:0008270">
    <property type="term" value="F:zinc ion binding"/>
    <property type="evidence" value="ECO:0007669"/>
    <property type="project" value="UniProtKB-KW"/>
</dbReference>
<accession>A0AAD7UDP2</accession>
<dbReference type="PROSITE" id="PS50089">
    <property type="entry name" value="ZF_RING_2"/>
    <property type="match status" value="1"/>
</dbReference>
<dbReference type="GO" id="GO:0031145">
    <property type="term" value="P:anaphase-promoting complex-dependent catabolic process"/>
    <property type="evidence" value="ECO:0007669"/>
    <property type="project" value="InterPro"/>
</dbReference>
<keyword evidence="6" id="KW-0833">Ubl conjugation pathway</keyword>
<dbReference type="FunFam" id="3.30.40.10:FF:000552">
    <property type="entry name" value="Anaphase promoting complex subunit, putative"/>
    <property type="match status" value="1"/>
</dbReference>
<keyword evidence="2" id="KW-0132">Cell division</keyword>
<dbReference type="PANTHER" id="PTHR11210">
    <property type="entry name" value="RING BOX"/>
    <property type="match status" value="1"/>
</dbReference>
<dbReference type="SUPFAM" id="SSF57850">
    <property type="entry name" value="RING/U-box"/>
    <property type="match status" value="1"/>
</dbReference>
<dbReference type="InterPro" id="IPR024991">
    <property type="entry name" value="RING-H2_APC11"/>
</dbReference>
<sequence>MSLKVTIKRWNAVARWTWGDHVDGDVCGICQMPFEGCPPGVKFPGDGAPVVWGKCAHAFHLQCISQWLTSKNSCPICRREWEFESSQGGPPVSFFLLFQPTTHSFR</sequence>
<dbReference type="InterPro" id="IPR051031">
    <property type="entry name" value="RING-box_E3_Ubiquitin_Ligase"/>
</dbReference>
<evidence type="ECO:0000256" key="5">
    <source>
        <dbReference type="ARBA" id="ARBA00022776"/>
    </source>
</evidence>
<dbReference type="Proteomes" id="UP001230188">
    <property type="component" value="Unassembled WGS sequence"/>
</dbReference>
<dbReference type="Gene3D" id="3.30.40.10">
    <property type="entry name" value="Zinc/RING finger domain, C3HC4 (zinc finger)"/>
    <property type="match status" value="1"/>
</dbReference>